<sequence length="211" mass="22434">MSVPYTWGRLQEATFQKSTNPPQTNPRRAVASPDRCDRCRKARPNRPSMQCTASTRQMVSVHRLLPDGLDSVLQPQKGIRVSKVGWKNEGPSLQGEGINTVAPAVHAVYLGSQAPTPPTAPFTLQTISGLTAGFSSDTVCSAPGTPKLPATPGPTVRPEYVKYSLSGVSGVMSARKKTWSGVGLGLGRLQSGSDLLITLVLAYLDESSTTN</sequence>
<dbReference type="InParanoid" id="G2QC24"/>
<evidence type="ECO:0000313" key="1">
    <source>
        <dbReference type="EMBL" id="AEO57251.1"/>
    </source>
</evidence>
<evidence type="ECO:0000313" key="2">
    <source>
        <dbReference type="Proteomes" id="UP000007322"/>
    </source>
</evidence>
<dbReference type="HOGENOM" id="CLU_1305630_0_0_1"/>
<dbReference type="VEuPathDB" id="FungiDB:MYCTH_94476"/>
<name>G2QC24_THET4</name>
<keyword evidence="2" id="KW-1185">Reference proteome</keyword>
<dbReference type="KEGG" id="mtm:MYCTH_94476"/>
<organism evidence="1 2">
    <name type="scientific">Thermothelomyces thermophilus (strain ATCC 42464 / BCRC 31852 / DSM 1799)</name>
    <name type="common">Sporotrichum thermophile</name>
    <dbReference type="NCBI Taxonomy" id="573729"/>
    <lineage>
        <taxon>Eukaryota</taxon>
        <taxon>Fungi</taxon>
        <taxon>Dikarya</taxon>
        <taxon>Ascomycota</taxon>
        <taxon>Pezizomycotina</taxon>
        <taxon>Sordariomycetes</taxon>
        <taxon>Sordariomycetidae</taxon>
        <taxon>Sordariales</taxon>
        <taxon>Chaetomiaceae</taxon>
        <taxon>Thermothelomyces</taxon>
    </lineage>
</organism>
<proteinExistence type="predicted"/>
<dbReference type="Proteomes" id="UP000007322">
    <property type="component" value="Chromosome 3"/>
</dbReference>
<reference evidence="1 2" key="1">
    <citation type="journal article" date="2011" name="Nat. Biotechnol.">
        <title>Comparative genomic analysis of the thermophilic biomass-degrading fungi Myceliophthora thermophila and Thielavia terrestris.</title>
        <authorList>
            <person name="Berka R.M."/>
            <person name="Grigoriev I.V."/>
            <person name="Otillar R."/>
            <person name="Salamov A."/>
            <person name="Grimwood J."/>
            <person name="Reid I."/>
            <person name="Ishmael N."/>
            <person name="John T."/>
            <person name="Darmond C."/>
            <person name="Moisan M.-C."/>
            <person name="Henrissat B."/>
            <person name="Coutinho P.M."/>
            <person name="Lombard V."/>
            <person name="Natvig D.O."/>
            <person name="Lindquist E."/>
            <person name="Schmutz J."/>
            <person name="Lucas S."/>
            <person name="Harris P."/>
            <person name="Powlowski J."/>
            <person name="Bellemare A."/>
            <person name="Taylor D."/>
            <person name="Butler G."/>
            <person name="de Vries R.P."/>
            <person name="Allijn I.E."/>
            <person name="van den Brink J."/>
            <person name="Ushinsky S."/>
            <person name="Storms R."/>
            <person name="Powell A.J."/>
            <person name="Paulsen I.T."/>
            <person name="Elbourne L.D.H."/>
            <person name="Baker S.E."/>
            <person name="Magnuson J."/>
            <person name="LaBoissiere S."/>
            <person name="Clutterbuck A.J."/>
            <person name="Martinez D."/>
            <person name="Wogulis M."/>
            <person name="de Leon A.L."/>
            <person name="Rey M.W."/>
            <person name="Tsang A."/>
        </authorList>
    </citation>
    <scope>NUCLEOTIDE SEQUENCE [LARGE SCALE GENOMIC DNA]</scope>
    <source>
        <strain evidence="2">ATCC 42464 / BCRC 31852 / DSM 1799</strain>
    </source>
</reference>
<dbReference type="AlphaFoldDB" id="G2QC24"/>
<gene>
    <name evidence="1" type="ORF">MYCTH_94476</name>
</gene>
<dbReference type="RefSeq" id="XP_003662496.1">
    <property type="nucleotide sequence ID" value="XM_003662448.1"/>
</dbReference>
<dbReference type="GeneID" id="11512557"/>
<protein>
    <submittedName>
        <fullName evidence="1">Uncharacterized protein</fullName>
    </submittedName>
</protein>
<accession>G2QC24</accession>
<dbReference type="EMBL" id="CP003004">
    <property type="protein sequence ID" value="AEO57251.1"/>
    <property type="molecule type" value="Genomic_DNA"/>
</dbReference>